<dbReference type="EMBL" id="NIRN01000001">
    <property type="protein sequence ID" value="PHI06600.1"/>
    <property type="molecule type" value="Genomic_DNA"/>
</dbReference>
<protein>
    <submittedName>
        <fullName evidence="1">Uncharacterized protein</fullName>
    </submittedName>
</protein>
<dbReference type="AlphaFoldDB" id="A0A2C6A4G7"/>
<dbReference type="Proteomes" id="UP000224182">
    <property type="component" value="Unassembled WGS sequence"/>
</dbReference>
<proteinExistence type="predicted"/>
<gene>
    <name evidence="1" type="ORF">CBG54_05915</name>
</gene>
<dbReference type="RefSeq" id="WP_098974328.1">
    <property type="nucleotide sequence ID" value="NZ_CP077115.1"/>
</dbReference>
<accession>A0A2C6A4G7</accession>
<reference evidence="1 2" key="1">
    <citation type="submission" date="2017-06" db="EMBL/GenBank/DDBJ databases">
        <title>Draft genome sequence of Fusobacterium nucleatum subsp. polymorphum KCOM 1271 (=ChDC F305).</title>
        <authorList>
            <person name="Kook J.-K."/>
            <person name="Park S.-N."/>
            <person name="Lim Y.K."/>
            <person name="Roh H."/>
        </authorList>
    </citation>
    <scope>NUCLEOTIDE SEQUENCE [LARGE SCALE GENOMIC DNA]</scope>
    <source>
        <strain evidence="2">KCOM 1271 (ChDC F305)</strain>
    </source>
</reference>
<name>A0A2C6A4G7_FUSNP</name>
<sequence>MEKRFLNLKFTDNLLNIIRKIETFKLFEQTGNLNLININNEKIRKFIENNKEIPFRKVYEMCYKKMVIEIIENYICKEINKEILLKQLKEYDKNNDYDFSLKDLLDYLNEYNINTYLIEELSIILGNNEYKNTINNYLKNKMEYELIVNLKNKSKKRFIVTCGYEKNKELEDLGLKPYELNIMFNSVKYSNKYTLEEINEINKKKINEYMKEAEETKDKDDIHYVKTFFKFKKSLFLNFNEDRFDILDELPVVYLKERIPKKDIDTIEINKITYQKLDIKDYI</sequence>
<comment type="caution">
    <text evidence="1">The sequence shown here is derived from an EMBL/GenBank/DDBJ whole genome shotgun (WGS) entry which is preliminary data.</text>
</comment>
<evidence type="ECO:0000313" key="1">
    <source>
        <dbReference type="EMBL" id="PHI06600.1"/>
    </source>
</evidence>
<evidence type="ECO:0000313" key="2">
    <source>
        <dbReference type="Proteomes" id="UP000224182"/>
    </source>
</evidence>
<organism evidence="1 2">
    <name type="scientific">Fusobacterium nucleatum subsp. polymorphum</name>
    <name type="common">Fusobacterium polymorphum</name>
    <dbReference type="NCBI Taxonomy" id="76857"/>
    <lineage>
        <taxon>Bacteria</taxon>
        <taxon>Fusobacteriati</taxon>
        <taxon>Fusobacteriota</taxon>
        <taxon>Fusobacteriia</taxon>
        <taxon>Fusobacteriales</taxon>
        <taxon>Fusobacteriaceae</taxon>
        <taxon>Fusobacterium</taxon>
    </lineage>
</organism>